<protein>
    <submittedName>
        <fullName evidence="1">Uncharacterized protein</fullName>
    </submittedName>
</protein>
<evidence type="ECO:0000313" key="1">
    <source>
        <dbReference type="EMBL" id="KAF2847789.1"/>
    </source>
</evidence>
<dbReference type="EMBL" id="MU006323">
    <property type="protein sequence ID" value="KAF2847789.1"/>
    <property type="molecule type" value="Genomic_DNA"/>
</dbReference>
<evidence type="ECO:0000313" key="2">
    <source>
        <dbReference type="Proteomes" id="UP000799423"/>
    </source>
</evidence>
<name>A0A6A7B0C1_9PLEO</name>
<reference evidence="1" key="1">
    <citation type="submission" date="2020-01" db="EMBL/GenBank/DDBJ databases">
        <authorList>
            <consortium name="DOE Joint Genome Institute"/>
            <person name="Haridas S."/>
            <person name="Albert R."/>
            <person name="Binder M."/>
            <person name="Bloem J."/>
            <person name="Labutti K."/>
            <person name="Salamov A."/>
            <person name="Andreopoulos B."/>
            <person name="Baker S.E."/>
            <person name="Barry K."/>
            <person name="Bills G."/>
            <person name="Bluhm B.H."/>
            <person name="Cannon C."/>
            <person name="Castanera R."/>
            <person name="Culley D.E."/>
            <person name="Daum C."/>
            <person name="Ezra D."/>
            <person name="Gonzalez J.B."/>
            <person name="Henrissat B."/>
            <person name="Kuo A."/>
            <person name="Liang C."/>
            <person name="Lipzen A."/>
            <person name="Lutzoni F."/>
            <person name="Magnuson J."/>
            <person name="Mondo S."/>
            <person name="Nolan M."/>
            <person name="Ohm R."/>
            <person name="Pangilinan J."/>
            <person name="Park H.-J."/>
            <person name="Ramirez L."/>
            <person name="Alfaro M."/>
            <person name="Sun H."/>
            <person name="Tritt A."/>
            <person name="Yoshinaga Y."/>
            <person name="Zwiers L.-H."/>
            <person name="Turgeon B.G."/>
            <person name="Goodwin S.B."/>
            <person name="Spatafora J.W."/>
            <person name="Crous P.W."/>
            <person name="Grigoriev I.V."/>
        </authorList>
    </citation>
    <scope>NUCLEOTIDE SEQUENCE</scope>
    <source>
        <strain evidence="1">IPT5</strain>
    </source>
</reference>
<dbReference type="OrthoDB" id="3795850at2759"/>
<sequence length="215" mass="24793">MDYMFDQKVSMIKEFSMSMKITQDPTNSYQDLYREEQDAWFALVCLCQEQPGTRELPPNLQTLNELTKVHFGMEVIFLHEMLSEPSNWSDLGPRDVPGCYNTACYIAPILDLDSQGGTSGSVRATEAFFEYEKLDSVHVQIDPEHLQLTKEQKLRCLKTMRILDLEPHCELGELDRQCFNTPACDMMWTMCKCPWRFAGQEGEATSTIARHEEQS</sequence>
<keyword evidence="2" id="KW-1185">Reference proteome</keyword>
<accession>A0A6A7B0C1</accession>
<proteinExistence type="predicted"/>
<dbReference type="AlphaFoldDB" id="A0A6A7B0C1"/>
<gene>
    <name evidence="1" type="ORF">T440DRAFT_188684</name>
</gene>
<dbReference type="Proteomes" id="UP000799423">
    <property type="component" value="Unassembled WGS sequence"/>
</dbReference>
<organism evidence="1 2">
    <name type="scientific">Plenodomus tracheiphilus IPT5</name>
    <dbReference type="NCBI Taxonomy" id="1408161"/>
    <lineage>
        <taxon>Eukaryota</taxon>
        <taxon>Fungi</taxon>
        <taxon>Dikarya</taxon>
        <taxon>Ascomycota</taxon>
        <taxon>Pezizomycotina</taxon>
        <taxon>Dothideomycetes</taxon>
        <taxon>Pleosporomycetidae</taxon>
        <taxon>Pleosporales</taxon>
        <taxon>Pleosporineae</taxon>
        <taxon>Leptosphaeriaceae</taxon>
        <taxon>Plenodomus</taxon>
    </lineage>
</organism>